<evidence type="ECO:0000313" key="2">
    <source>
        <dbReference type="EMBL" id="SVB36158.1"/>
    </source>
</evidence>
<reference evidence="2" key="1">
    <citation type="submission" date="2018-05" db="EMBL/GenBank/DDBJ databases">
        <authorList>
            <person name="Lanie J.A."/>
            <person name="Ng W.-L."/>
            <person name="Kazmierczak K.M."/>
            <person name="Andrzejewski T.M."/>
            <person name="Davidsen T.M."/>
            <person name="Wayne K.J."/>
            <person name="Tettelin H."/>
            <person name="Glass J.I."/>
            <person name="Rusch D."/>
            <person name="Podicherti R."/>
            <person name="Tsui H.-C.T."/>
            <person name="Winkler M.E."/>
        </authorList>
    </citation>
    <scope>NUCLEOTIDE SEQUENCE</scope>
</reference>
<sequence length="137" mass="14893">MARFDEDHEILFGEHNRLDAVAQCANQSTVGSRRDYWVDLSEADDKYSVGGRNLTEHDQELRLLPLHGLDCLGGQTNDDHIVAPIRSVGEFAASSILAEHSRSAAEVAPRSGSGRCHGSLARTVDTPAPVRGSRSTR</sequence>
<proteinExistence type="predicted"/>
<feature type="region of interest" description="Disordered" evidence="1">
    <location>
        <begin position="104"/>
        <end position="137"/>
    </location>
</feature>
<accession>A0A382DCL7</accession>
<name>A0A382DCL7_9ZZZZ</name>
<dbReference type="EMBL" id="UINC01038730">
    <property type="protein sequence ID" value="SVB36158.1"/>
    <property type="molecule type" value="Genomic_DNA"/>
</dbReference>
<protein>
    <submittedName>
        <fullName evidence="2">Uncharacterized protein</fullName>
    </submittedName>
</protein>
<gene>
    <name evidence="2" type="ORF">METZ01_LOCUS189012</name>
</gene>
<evidence type="ECO:0000256" key="1">
    <source>
        <dbReference type="SAM" id="MobiDB-lite"/>
    </source>
</evidence>
<organism evidence="2">
    <name type="scientific">marine metagenome</name>
    <dbReference type="NCBI Taxonomy" id="408172"/>
    <lineage>
        <taxon>unclassified sequences</taxon>
        <taxon>metagenomes</taxon>
        <taxon>ecological metagenomes</taxon>
    </lineage>
</organism>
<dbReference type="AlphaFoldDB" id="A0A382DCL7"/>